<evidence type="ECO:0000313" key="2">
    <source>
        <dbReference type="Proteomes" id="UP000632222"/>
    </source>
</evidence>
<comment type="caution">
    <text evidence="1">The sequence shown here is derived from an EMBL/GenBank/DDBJ whole genome shotgun (WGS) entry which is preliminary data.</text>
</comment>
<protein>
    <recommendedName>
        <fullName evidence="3">KTSC domain-containing protein</fullName>
    </recommendedName>
</protein>
<dbReference type="EMBL" id="BMOD01000005">
    <property type="protein sequence ID" value="GGJ32316.1"/>
    <property type="molecule type" value="Genomic_DNA"/>
</dbReference>
<keyword evidence="2" id="KW-1185">Reference proteome</keyword>
<evidence type="ECO:0008006" key="3">
    <source>
        <dbReference type="Google" id="ProtNLM"/>
    </source>
</evidence>
<reference evidence="2" key="1">
    <citation type="journal article" date="2019" name="Int. J. Syst. Evol. Microbiol.">
        <title>The Global Catalogue of Microorganisms (GCM) 10K type strain sequencing project: providing services to taxonomists for standard genome sequencing and annotation.</title>
        <authorList>
            <consortium name="The Broad Institute Genomics Platform"/>
            <consortium name="The Broad Institute Genome Sequencing Center for Infectious Disease"/>
            <person name="Wu L."/>
            <person name="Ma J."/>
        </authorList>
    </citation>
    <scope>NUCLEOTIDE SEQUENCE [LARGE SCALE GENOMIC DNA]</scope>
    <source>
        <strain evidence="2">JCM 14370</strain>
    </source>
</reference>
<gene>
    <name evidence="1" type="ORF">GCM10008938_18180</name>
</gene>
<name>A0ABQ2CY85_9DEIO</name>
<organism evidence="1 2">
    <name type="scientific">Deinococcus roseus</name>
    <dbReference type="NCBI Taxonomy" id="392414"/>
    <lineage>
        <taxon>Bacteria</taxon>
        <taxon>Thermotogati</taxon>
        <taxon>Deinococcota</taxon>
        <taxon>Deinococci</taxon>
        <taxon>Deinococcales</taxon>
        <taxon>Deinococcaceae</taxon>
        <taxon>Deinococcus</taxon>
    </lineage>
</organism>
<sequence>MMVKNPNGQKNVINLDQVTRAEIHQILPTQWQIRIYFTEGNPSEYGSFTSERSAYEWIRQVFQPDDPSHFLEVQEAQDESQP</sequence>
<proteinExistence type="predicted"/>
<dbReference type="Proteomes" id="UP000632222">
    <property type="component" value="Unassembled WGS sequence"/>
</dbReference>
<accession>A0ABQ2CY85</accession>
<evidence type="ECO:0000313" key="1">
    <source>
        <dbReference type="EMBL" id="GGJ32316.1"/>
    </source>
</evidence>